<keyword evidence="1" id="KW-0472">Membrane</keyword>
<dbReference type="STRING" id="1505725.GA0061074_102141"/>
<evidence type="ECO:0000313" key="2">
    <source>
        <dbReference type="EMBL" id="SCB84505.1"/>
    </source>
</evidence>
<proteinExistence type="predicted"/>
<evidence type="ECO:0000313" key="3">
    <source>
        <dbReference type="Proteomes" id="UP000199268"/>
    </source>
</evidence>
<gene>
    <name evidence="2" type="ORF">GA0061074_102141</name>
</gene>
<name>A0A1C3ZQ96_9LACO</name>
<dbReference type="RefSeq" id="WP_092461657.1">
    <property type="nucleotide sequence ID" value="NZ_BJEE01000001.1"/>
</dbReference>
<keyword evidence="1" id="KW-1133">Transmembrane helix</keyword>
<evidence type="ECO:0000256" key="1">
    <source>
        <dbReference type="SAM" id="Phobius"/>
    </source>
</evidence>
<dbReference type="Proteomes" id="UP000199268">
    <property type="component" value="Unassembled WGS sequence"/>
</dbReference>
<evidence type="ECO:0008006" key="4">
    <source>
        <dbReference type="Google" id="ProtNLM"/>
    </source>
</evidence>
<organism evidence="2 3">
    <name type="scientific">Weissella bombi</name>
    <dbReference type="NCBI Taxonomy" id="1505725"/>
    <lineage>
        <taxon>Bacteria</taxon>
        <taxon>Bacillati</taxon>
        <taxon>Bacillota</taxon>
        <taxon>Bacilli</taxon>
        <taxon>Lactobacillales</taxon>
        <taxon>Lactobacillaceae</taxon>
        <taxon>Weissella</taxon>
    </lineage>
</organism>
<dbReference type="EMBL" id="FMAO01000002">
    <property type="protein sequence ID" value="SCB84505.1"/>
    <property type="molecule type" value="Genomic_DNA"/>
</dbReference>
<reference evidence="3" key="1">
    <citation type="submission" date="2016-08" db="EMBL/GenBank/DDBJ databases">
        <authorList>
            <person name="Varghese N."/>
            <person name="Submissions Spin"/>
        </authorList>
    </citation>
    <scope>NUCLEOTIDE SEQUENCE [LARGE SCALE GENOMIC DNA]</scope>
    <source>
        <strain evidence="3">R-53094</strain>
    </source>
</reference>
<dbReference type="AlphaFoldDB" id="A0A1C3ZQ96"/>
<dbReference type="Gene3D" id="2.40.30.170">
    <property type="match status" value="1"/>
</dbReference>
<keyword evidence="1" id="KW-0812">Transmembrane</keyword>
<sequence>MKIKNKISLIVILVVLIVSVLVSLLFVKEQNQMKSSDIYKNKETKVKLRPYNMPAQLATVDTVKSYLLANFFKNNSLVDDGAWLNKNQKISTNNMVSPIDGIFSFQNDIPIIYYPESRISFYVTENEISNISIGMPLNFQLISNPEIKGNTTIASISAVPINKNGSISKYKVISEILDQSKLDLRKVKFGQHLSVKILSHEFILPKKMIQKNNVITAKLSNKWTKVHVKINKVIDNNVLISPSGELHVGMEVKK</sequence>
<accession>A0A1C3ZQ96</accession>
<feature type="transmembrane region" description="Helical" evidence="1">
    <location>
        <begin position="7"/>
        <end position="27"/>
    </location>
</feature>
<keyword evidence="3" id="KW-1185">Reference proteome</keyword>
<protein>
    <recommendedName>
        <fullName evidence="4">HlyD family secretion protein</fullName>
    </recommendedName>
</protein>